<name>A0AAD6XRV8_9AGAR</name>
<accession>A0AAD6XRV8</accession>
<evidence type="ECO:0000313" key="3">
    <source>
        <dbReference type="Proteomes" id="UP001222325"/>
    </source>
</evidence>
<evidence type="ECO:0000313" key="2">
    <source>
        <dbReference type="EMBL" id="KAJ7083176.1"/>
    </source>
</evidence>
<feature type="region of interest" description="Disordered" evidence="1">
    <location>
        <begin position="206"/>
        <end position="326"/>
    </location>
</feature>
<comment type="caution">
    <text evidence="2">The sequence shown here is derived from an EMBL/GenBank/DDBJ whole genome shotgun (WGS) entry which is preliminary data.</text>
</comment>
<evidence type="ECO:0000256" key="1">
    <source>
        <dbReference type="SAM" id="MobiDB-lite"/>
    </source>
</evidence>
<feature type="compositionally biased region" description="Pro residues" evidence="1">
    <location>
        <begin position="296"/>
        <end position="306"/>
    </location>
</feature>
<protein>
    <submittedName>
        <fullName evidence="2">Uncharacterized protein</fullName>
    </submittedName>
</protein>
<feature type="region of interest" description="Disordered" evidence="1">
    <location>
        <begin position="90"/>
        <end position="112"/>
    </location>
</feature>
<dbReference type="Proteomes" id="UP001222325">
    <property type="component" value="Unassembled WGS sequence"/>
</dbReference>
<feature type="compositionally biased region" description="Low complexity" evidence="1">
    <location>
        <begin position="277"/>
        <end position="295"/>
    </location>
</feature>
<sequence>MSIAEFGPPPAACVDVALLGPRAKKDQQRWGIGAPGEVSLLAGWEGNQLPPLKRSGYPRAEDSEAVAVAAAAAENAEVMEAAVATSTKSRAVDEATGAGVETDKEEEEATTGQQDVVDAFALAPMNEEMRSIARYATRLPLDAMNGGLRRPRERIPLGLLKPVEGTRATRNALKKVALPVSKPRDGLAGPSNTQLRKPKARAAVVSLLPSGKENGGRTSVDPIARRPTAAPSAGPPSEIARRARAPSADPTVTVRPPSAASNMRPPSRATRFPVFVRAGPPAAAPLPRLTGADPRAPSPAAAPPPVSLIAPRGRYTAAQKGKGRAP</sequence>
<proteinExistence type="predicted"/>
<feature type="region of interest" description="Disordered" evidence="1">
    <location>
        <begin position="181"/>
        <end position="200"/>
    </location>
</feature>
<gene>
    <name evidence="2" type="ORF">B0H15DRAFT_851568</name>
</gene>
<organism evidence="2 3">
    <name type="scientific">Mycena belliarum</name>
    <dbReference type="NCBI Taxonomy" id="1033014"/>
    <lineage>
        <taxon>Eukaryota</taxon>
        <taxon>Fungi</taxon>
        <taxon>Dikarya</taxon>
        <taxon>Basidiomycota</taxon>
        <taxon>Agaricomycotina</taxon>
        <taxon>Agaricomycetes</taxon>
        <taxon>Agaricomycetidae</taxon>
        <taxon>Agaricales</taxon>
        <taxon>Marasmiineae</taxon>
        <taxon>Mycenaceae</taxon>
        <taxon>Mycena</taxon>
    </lineage>
</organism>
<dbReference type="AlphaFoldDB" id="A0AAD6XRV8"/>
<dbReference type="EMBL" id="JARJCN010000042">
    <property type="protein sequence ID" value="KAJ7083176.1"/>
    <property type="molecule type" value="Genomic_DNA"/>
</dbReference>
<keyword evidence="3" id="KW-1185">Reference proteome</keyword>
<reference evidence="2" key="1">
    <citation type="submission" date="2023-03" db="EMBL/GenBank/DDBJ databases">
        <title>Massive genome expansion in bonnet fungi (Mycena s.s.) driven by repeated elements and novel gene families across ecological guilds.</title>
        <authorList>
            <consortium name="Lawrence Berkeley National Laboratory"/>
            <person name="Harder C.B."/>
            <person name="Miyauchi S."/>
            <person name="Viragh M."/>
            <person name="Kuo A."/>
            <person name="Thoen E."/>
            <person name="Andreopoulos B."/>
            <person name="Lu D."/>
            <person name="Skrede I."/>
            <person name="Drula E."/>
            <person name="Henrissat B."/>
            <person name="Morin E."/>
            <person name="Kohler A."/>
            <person name="Barry K."/>
            <person name="LaButti K."/>
            <person name="Morin E."/>
            <person name="Salamov A."/>
            <person name="Lipzen A."/>
            <person name="Mereny Z."/>
            <person name="Hegedus B."/>
            <person name="Baldrian P."/>
            <person name="Stursova M."/>
            <person name="Weitz H."/>
            <person name="Taylor A."/>
            <person name="Grigoriev I.V."/>
            <person name="Nagy L.G."/>
            <person name="Martin F."/>
            <person name="Kauserud H."/>
        </authorList>
    </citation>
    <scope>NUCLEOTIDE SEQUENCE</scope>
    <source>
        <strain evidence="2">CBHHK173m</strain>
    </source>
</reference>